<organism evidence="3 4">
    <name type="scientific">Mycena alexandri</name>
    <dbReference type="NCBI Taxonomy" id="1745969"/>
    <lineage>
        <taxon>Eukaryota</taxon>
        <taxon>Fungi</taxon>
        <taxon>Dikarya</taxon>
        <taxon>Basidiomycota</taxon>
        <taxon>Agaricomycotina</taxon>
        <taxon>Agaricomycetes</taxon>
        <taxon>Agaricomycetidae</taxon>
        <taxon>Agaricales</taxon>
        <taxon>Marasmiineae</taxon>
        <taxon>Mycenaceae</taxon>
        <taxon>Mycena</taxon>
    </lineage>
</organism>
<evidence type="ECO:0000256" key="1">
    <source>
        <dbReference type="SAM" id="MobiDB-lite"/>
    </source>
</evidence>
<evidence type="ECO:0000313" key="3">
    <source>
        <dbReference type="EMBL" id="KAJ7027260.1"/>
    </source>
</evidence>
<dbReference type="Proteomes" id="UP001218188">
    <property type="component" value="Unassembled WGS sequence"/>
</dbReference>
<protein>
    <recommendedName>
        <fullName evidence="2">CxC2-like cysteine cluster KDZ transposase-associated domain-containing protein</fullName>
    </recommendedName>
</protein>
<feature type="region of interest" description="Disordered" evidence="1">
    <location>
        <begin position="47"/>
        <end position="105"/>
    </location>
</feature>
<feature type="domain" description="CxC2-like cysteine cluster KDZ transposase-associated" evidence="2">
    <location>
        <begin position="206"/>
        <end position="278"/>
    </location>
</feature>
<reference evidence="3" key="1">
    <citation type="submission" date="2023-03" db="EMBL/GenBank/DDBJ databases">
        <title>Massive genome expansion in bonnet fungi (Mycena s.s.) driven by repeated elements and novel gene families across ecological guilds.</title>
        <authorList>
            <consortium name="Lawrence Berkeley National Laboratory"/>
            <person name="Harder C.B."/>
            <person name="Miyauchi S."/>
            <person name="Viragh M."/>
            <person name="Kuo A."/>
            <person name="Thoen E."/>
            <person name="Andreopoulos B."/>
            <person name="Lu D."/>
            <person name="Skrede I."/>
            <person name="Drula E."/>
            <person name="Henrissat B."/>
            <person name="Morin E."/>
            <person name="Kohler A."/>
            <person name="Barry K."/>
            <person name="LaButti K."/>
            <person name="Morin E."/>
            <person name="Salamov A."/>
            <person name="Lipzen A."/>
            <person name="Mereny Z."/>
            <person name="Hegedus B."/>
            <person name="Baldrian P."/>
            <person name="Stursova M."/>
            <person name="Weitz H."/>
            <person name="Taylor A."/>
            <person name="Grigoriev I.V."/>
            <person name="Nagy L.G."/>
            <person name="Martin F."/>
            <person name="Kauserud H."/>
        </authorList>
    </citation>
    <scope>NUCLEOTIDE SEQUENCE</scope>
    <source>
        <strain evidence="3">CBHHK200</strain>
    </source>
</reference>
<comment type="caution">
    <text evidence="3">The sequence shown here is derived from an EMBL/GenBank/DDBJ whole genome shotgun (WGS) entry which is preliminary data.</text>
</comment>
<evidence type="ECO:0000259" key="2">
    <source>
        <dbReference type="Pfam" id="PF18803"/>
    </source>
</evidence>
<keyword evidence="4" id="KW-1185">Reference proteome</keyword>
<name>A0AAD6WWH4_9AGAR</name>
<evidence type="ECO:0000313" key="4">
    <source>
        <dbReference type="Proteomes" id="UP001218188"/>
    </source>
</evidence>
<dbReference type="InterPro" id="IPR040521">
    <property type="entry name" value="KDZ"/>
</dbReference>
<feature type="region of interest" description="Disordered" evidence="1">
    <location>
        <begin position="784"/>
        <end position="906"/>
    </location>
</feature>
<sequence>MKAVGIRRRDRIARAPVTQPSETLFATNVPSYTVTFHTETEHHYVVNASPLRKAPTSGAATEQTDSPAEAETDSPPEGPSLPFMDATDEDSGAAPAYETTGPSKDKAATIRKSVTHMNEFREKEAIFLQLLLSLHYSAQVLTPCSCGIDKHVRKVACRDCLQVELLCRQCWLNKHRTMPTHWAFVWKQNECFFEKTDICRVMSNTSIGLGHHGERCPDAELLQSFTLVDTNGIHANQISFCQCRRNGKRIEEYEQLTSAGIFPGSVMQAGTGYTIPFLLVQFWWVVVDNIYANFLVISRFYEYLQMVIQSGHALDVDVPLLGKSDRPYPNRPNGFLGSICAACPERGVNMPFILKSPTPGYLRDVALTDGRMHFPLQVEYEEMVKNHVVAKEDTEVPCKAHIGSIRHQGSAKYGHVKRSGVVASACDHSVAGSFVDMLKGEAYDSWCSFVVNMVKRATDQFPEEKWLHTVLDKLEGQIPAYHINGHGVDCQVVWQAVDFACRAHFHGETAEVLWAFLNGFGSSTRQMTEGARHDTINFIVDAWNCLKIVRQAELSADERVEALGLFELHMAVLEDLSRQHPAEVPAWSRESRVATKSDGKISILTIESVLDSMIPEEREKIRREAANQPRTSLAQWIHDGIGIQRQQILLIALLKRHKEHPLQDTWDTISKLRDSLNAGLTTFRERQLNQSVDADGEDAALREAEIKLRCSQADNGILAVQGACLALSAVNKARELDYRGQNGVTHSTRNREKAELMKTYEITMYNIACAALVDLGHMHKDAVEPYPPLSIRDTRRKETHLSQRGDDIQAAMVSRPSAAVASRLGPEERDVGSEDDDDRLMAGTQTLKRAGPTPSNRAPKRLKDIIPDDVNVNSPSSSSEAEESDTEMSPTKVGKKKKTSKKKPDGWIWLQNMTRGQKLSDGKLAEYKEESDRVQWFRAEAEMYRWLEQYERKHAEGFRVIERFRRDSAVWAGLAEREEQRNGVNGTSTYARMQAAMHSRLEHNARVTFKKGSLGAHHDWVSSSSFEELVTKIDQWREVVFTWMDDMPRRRRRDLLWIR</sequence>
<gene>
    <name evidence="3" type="ORF">C8F04DRAFT_1189696</name>
</gene>
<dbReference type="InterPro" id="IPR041457">
    <property type="entry name" value="CxC2_KDZ-assoc"/>
</dbReference>
<dbReference type="AlphaFoldDB" id="A0AAD6WWH4"/>
<dbReference type="Pfam" id="PF18803">
    <property type="entry name" value="CxC2"/>
    <property type="match status" value="1"/>
</dbReference>
<proteinExistence type="predicted"/>
<dbReference type="Pfam" id="PF18758">
    <property type="entry name" value="KDZ"/>
    <property type="match status" value="1"/>
</dbReference>
<accession>A0AAD6WWH4</accession>
<feature type="compositionally biased region" description="Basic and acidic residues" evidence="1">
    <location>
        <begin position="792"/>
        <end position="807"/>
    </location>
</feature>
<dbReference type="EMBL" id="JARJCM010000126">
    <property type="protein sequence ID" value="KAJ7027260.1"/>
    <property type="molecule type" value="Genomic_DNA"/>
</dbReference>